<dbReference type="GO" id="GO:0030687">
    <property type="term" value="C:preribosome, large subunit precursor"/>
    <property type="evidence" value="ECO:0007669"/>
    <property type="project" value="TreeGrafter"/>
</dbReference>
<dbReference type="EMBL" id="QJKJ01012495">
    <property type="protein sequence ID" value="RDX68516.1"/>
    <property type="molecule type" value="Genomic_DNA"/>
</dbReference>
<comment type="caution">
    <text evidence="1">The sequence shown here is derived from an EMBL/GenBank/DDBJ whole genome shotgun (WGS) entry which is preliminary data.</text>
</comment>
<evidence type="ECO:0000313" key="1">
    <source>
        <dbReference type="EMBL" id="RDX68516.1"/>
    </source>
</evidence>
<gene>
    <name evidence="1" type="ORF">CR513_52488</name>
</gene>
<proteinExistence type="predicted"/>
<dbReference type="STRING" id="157652.A0A371ERD3"/>
<protein>
    <submittedName>
        <fullName evidence="1">Uncharacterized protein</fullName>
    </submittedName>
</protein>
<dbReference type="InterPro" id="IPR037379">
    <property type="entry name" value="WDR74/Nsa1"/>
</dbReference>
<dbReference type="GO" id="GO:0042273">
    <property type="term" value="P:ribosomal large subunit biogenesis"/>
    <property type="evidence" value="ECO:0007669"/>
    <property type="project" value="InterPro"/>
</dbReference>
<evidence type="ECO:0000313" key="2">
    <source>
        <dbReference type="Proteomes" id="UP000257109"/>
    </source>
</evidence>
<name>A0A371ERD3_MUCPR</name>
<dbReference type="PANTHER" id="PTHR16038">
    <property type="entry name" value="NOP SEVEN ASSOCIATED PROTEIN 1"/>
    <property type="match status" value="1"/>
</dbReference>
<accession>A0A371ERD3</accession>
<feature type="non-terminal residue" evidence="1">
    <location>
        <position position="1"/>
    </location>
</feature>
<organism evidence="1 2">
    <name type="scientific">Mucuna pruriens</name>
    <name type="common">Velvet bean</name>
    <name type="synonym">Dolichos pruriens</name>
    <dbReference type="NCBI Taxonomy" id="157652"/>
    <lineage>
        <taxon>Eukaryota</taxon>
        <taxon>Viridiplantae</taxon>
        <taxon>Streptophyta</taxon>
        <taxon>Embryophyta</taxon>
        <taxon>Tracheophyta</taxon>
        <taxon>Spermatophyta</taxon>
        <taxon>Magnoliopsida</taxon>
        <taxon>eudicotyledons</taxon>
        <taxon>Gunneridae</taxon>
        <taxon>Pentapetalae</taxon>
        <taxon>rosids</taxon>
        <taxon>fabids</taxon>
        <taxon>Fabales</taxon>
        <taxon>Fabaceae</taxon>
        <taxon>Papilionoideae</taxon>
        <taxon>50 kb inversion clade</taxon>
        <taxon>NPAAA clade</taxon>
        <taxon>indigoferoid/millettioid clade</taxon>
        <taxon>Phaseoleae</taxon>
        <taxon>Mucuna</taxon>
    </lineage>
</organism>
<dbReference type="OrthoDB" id="1729462at2759"/>
<dbReference type="PANTHER" id="PTHR16038:SF4">
    <property type="entry name" value="WD REPEAT-CONTAINING PROTEIN 74"/>
    <property type="match status" value="1"/>
</dbReference>
<keyword evidence="2" id="KW-1185">Reference proteome</keyword>
<dbReference type="Proteomes" id="UP000257109">
    <property type="component" value="Unassembled WGS sequence"/>
</dbReference>
<dbReference type="AlphaFoldDB" id="A0A371ERD3"/>
<feature type="non-terminal residue" evidence="1">
    <location>
        <position position="116"/>
    </location>
</feature>
<sequence>FRYCTLLTCTTKGNASIRSIEVADSSTESSCVDSPKTWHVCSGGNILCCKVDGNETFALFGGKGVEMNVWDLNNFTKIWNSKSVSLFFTSTPTFHLCHELLTYLPPLYLLIGTFFF</sequence>
<dbReference type="GO" id="GO:0005730">
    <property type="term" value="C:nucleolus"/>
    <property type="evidence" value="ECO:0007669"/>
    <property type="project" value="InterPro"/>
</dbReference>
<reference evidence="1" key="1">
    <citation type="submission" date="2018-05" db="EMBL/GenBank/DDBJ databases">
        <title>Draft genome of Mucuna pruriens seed.</title>
        <authorList>
            <person name="Nnadi N.E."/>
            <person name="Vos R."/>
            <person name="Hasami M.H."/>
            <person name="Devisetty U.K."/>
            <person name="Aguiy J.C."/>
        </authorList>
    </citation>
    <scope>NUCLEOTIDE SEQUENCE [LARGE SCALE GENOMIC DNA]</scope>
    <source>
        <strain evidence="1">JCA_2017</strain>
    </source>
</reference>